<sequence>MVTCCNDHDICYDTCGEKKELCDFEFKKCLYTACRRNDIVSGLTGGKGCKVVAKLSFTATMTLGCKSYLDSQEEACTCIPRKKKYTRGGKSGEL</sequence>
<name>A0A2J7PMR6_9NEOP</name>
<dbReference type="OrthoDB" id="3935740at2759"/>
<dbReference type="InterPro" id="IPR010711">
    <property type="entry name" value="PLA2G12"/>
</dbReference>
<keyword evidence="4" id="KW-1185">Reference proteome</keyword>
<evidence type="ECO:0000256" key="2">
    <source>
        <dbReference type="ARBA" id="ARBA00022525"/>
    </source>
</evidence>
<gene>
    <name evidence="3" type="ORF">B7P43_G14079</name>
</gene>
<accession>A0A2J7PMR6</accession>
<dbReference type="GO" id="GO:0006644">
    <property type="term" value="P:phospholipid metabolic process"/>
    <property type="evidence" value="ECO:0007669"/>
    <property type="project" value="InterPro"/>
</dbReference>
<dbReference type="EMBL" id="NEVH01023963">
    <property type="protein sequence ID" value="PNF17609.1"/>
    <property type="molecule type" value="Genomic_DNA"/>
</dbReference>
<comment type="subcellular location">
    <subcellularLocation>
        <location evidence="1">Secreted</location>
    </subcellularLocation>
</comment>
<reference evidence="3 4" key="1">
    <citation type="submission" date="2017-12" db="EMBL/GenBank/DDBJ databases">
        <title>Hemimetabolous genomes reveal molecular basis of termite eusociality.</title>
        <authorList>
            <person name="Harrison M.C."/>
            <person name="Jongepier E."/>
            <person name="Robertson H.M."/>
            <person name="Arning N."/>
            <person name="Bitard-Feildel T."/>
            <person name="Chao H."/>
            <person name="Childers C.P."/>
            <person name="Dinh H."/>
            <person name="Doddapaneni H."/>
            <person name="Dugan S."/>
            <person name="Gowin J."/>
            <person name="Greiner C."/>
            <person name="Han Y."/>
            <person name="Hu H."/>
            <person name="Hughes D.S.T."/>
            <person name="Huylmans A.-K."/>
            <person name="Kemena C."/>
            <person name="Kremer L.P.M."/>
            <person name="Lee S.L."/>
            <person name="Lopez-Ezquerra A."/>
            <person name="Mallet L."/>
            <person name="Monroy-Kuhn J.M."/>
            <person name="Moser A."/>
            <person name="Murali S.C."/>
            <person name="Muzny D.M."/>
            <person name="Otani S."/>
            <person name="Piulachs M.-D."/>
            <person name="Poelchau M."/>
            <person name="Qu J."/>
            <person name="Schaub F."/>
            <person name="Wada-Katsumata A."/>
            <person name="Worley K.C."/>
            <person name="Xie Q."/>
            <person name="Ylla G."/>
            <person name="Poulsen M."/>
            <person name="Gibbs R.A."/>
            <person name="Schal C."/>
            <person name="Richards S."/>
            <person name="Belles X."/>
            <person name="Korb J."/>
            <person name="Bornberg-Bauer E."/>
        </authorList>
    </citation>
    <scope>NUCLEOTIDE SEQUENCE [LARGE SCALE GENOMIC DNA]</scope>
    <source>
        <tissue evidence="3">Whole body</tissue>
    </source>
</reference>
<evidence type="ECO:0000313" key="4">
    <source>
        <dbReference type="Proteomes" id="UP000235965"/>
    </source>
</evidence>
<organism evidence="3 4">
    <name type="scientific">Cryptotermes secundus</name>
    <dbReference type="NCBI Taxonomy" id="105785"/>
    <lineage>
        <taxon>Eukaryota</taxon>
        <taxon>Metazoa</taxon>
        <taxon>Ecdysozoa</taxon>
        <taxon>Arthropoda</taxon>
        <taxon>Hexapoda</taxon>
        <taxon>Insecta</taxon>
        <taxon>Pterygota</taxon>
        <taxon>Neoptera</taxon>
        <taxon>Polyneoptera</taxon>
        <taxon>Dictyoptera</taxon>
        <taxon>Blattodea</taxon>
        <taxon>Blattoidea</taxon>
        <taxon>Termitoidae</taxon>
        <taxon>Kalotermitidae</taxon>
        <taxon>Cryptotermitinae</taxon>
        <taxon>Cryptotermes</taxon>
    </lineage>
</organism>
<comment type="caution">
    <text evidence="3">The sequence shown here is derived from an EMBL/GenBank/DDBJ whole genome shotgun (WGS) entry which is preliminary data.</text>
</comment>
<evidence type="ECO:0008006" key="5">
    <source>
        <dbReference type="Google" id="ProtNLM"/>
    </source>
</evidence>
<dbReference type="PROSITE" id="PS00118">
    <property type="entry name" value="PA2_HIS"/>
    <property type="match status" value="1"/>
</dbReference>
<dbReference type="PANTHER" id="PTHR12824:SF8">
    <property type="entry name" value="GXIVSPLA2, ISOFORM A"/>
    <property type="match status" value="1"/>
</dbReference>
<dbReference type="Pfam" id="PF06951">
    <property type="entry name" value="PLA2G12"/>
    <property type="match status" value="1"/>
</dbReference>
<dbReference type="GO" id="GO:0005576">
    <property type="term" value="C:extracellular region"/>
    <property type="evidence" value="ECO:0007669"/>
    <property type="project" value="UniProtKB-SubCell"/>
</dbReference>
<dbReference type="GO" id="GO:0005509">
    <property type="term" value="F:calcium ion binding"/>
    <property type="evidence" value="ECO:0007669"/>
    <property type="project" value="InterPro"/>
</dbReference>
<dbReference type="GO" id="GO:0016042">
    <property type="term" value="P:lipid catabolic process"/>
    <property type="evidence" value="ECO:0007669"/>
    <property type="project" value="InterPro"/>
</dbReference>
<dbReference type="InterPro" id="IPR033113">
    <property type="entry name" value="PLA2_histidine"/>
</dbReference>
<protein>
    <recommendedName>
        <fullName evidence="5">Group XIIA secretory phospholipase A2</fullName>
    </recommendedName>
</protein>
<dbReference type="Proteomes" id="UP000235965">
    <property type="component" value="Unassembled WGS sequence"/>
</dbReference>
<dbReference type="InterPro" id="IPR036444">
    <property type="entry name" value="PLipase_A2_dom_sf"/>
</dbReference>
<dbReference type="GO" id="GO:0050482">
    <property type="term" value="P:arachidonate secretion"/>
    <property type="evidence" value="ECO:0007669"/>
    <property type="project" value="InterPro"/>
</dbReference>
<dbReference type="GO" id="GO:0004623">
    <property type="term" value="F:phospholipase A2 activity"/>
    <property type="evidence" value="ECO:0007669"/>
    <property type="project" value="InterPro"/>
</dbReference>
<evidence type="ECO:0000256" key="1">
    <source>
        <dbReference type="ARBA" id="ARBA00004613"/>
    </source>
</evidence>
<evidence type="ECO:0000313" key="3">
    <source>
        <dbReference type="EMBL" id="PNF17609.1"/>
    </source>
</evidence>
<dbReference type="PANTHER" id="PTHR12824">
    <property type="entry name" value="GROUP XII SECRETORY PHOSPHOLIPASE A2 FAMILY MEMBER"/>
    <property type="match status" value="1"/>
</dbReference>
<keyword evidence="2" id="KW-0964">Secreted</keyword>
<dbReference type="Gene3D" id="1.20.90.10">
    <property type="entry name" value="Phospholipase A2 domain"/>
    <property type="match status" value="1"/>
</dbReference>
<dbReference type="SUPFAM" id="SSF48619">
    <property type="entry name" value="Phospholipase A2, PLA2"/>
    <property type="match status" value="1"/>
</dbReference>
<proteinExistence type="predicted"/>
<dbReference type="STRING" id="105785.A0A2J7PMR6"/>
<dbReference type="AlphaFoldDB" id="A0A2J7PMR6"/>
<dbReference type="InParanoid" id="A0A2J7PMR6"/>